<feature type="domain" description="Prenyltransferase alpha-alpha toroid" evidence="8">
    <location>
        <begin position="85"/>
        <end position="187"/>
    </location>
</feature>
<dbReference type="GO" id="GO:0005965">
    <property type="term" value="C:protein farnesyltransferase complex"/>
    <property type="evidence" value="ECO:0007669"/>
    <property type="project" value="TreeGrafter"/>
</dbReference>
<keyword evidence="7" id="KW-0862">Zinc</keyword>
<accession>A0AAV0TQZ1</accession>
<organism evidence="9 10">
    <name type="scientific">Peronospora destructor</name>
    <dbReference type="NCBI Taxonomy" id="86335"/>
    <lineage>
        <taxon>Eukaryota</taxon>
        <taxon>Sar</taxon>
        <taxon>Stramenopiles</taxon>
        <taxon>Oomycota</taxon>
        <taxon>Peronosporomycetes</taxon>
        <taxon>Peronosporales</taxon>
        <taxon>Peronosporaceae</taxon>
        <taxon>Peronospora</taxon>
    </lineage>
</organism>
<dbReference type="GO" id="GO:0046872">
    <property type="term" value="F:metal ion binding"/>
    <property type="evidence" value="ECO:0007669"/>
    <property type="project" value="UniProtKB-KW"/>
</dbReference>
<dbReference type="Proteomes" id="UP001162029">
    <property type="component" value="Unassembled WGS sequence"/>
</dbReference>
<comment type="caution">
    <text evidence="9">The sequence shown here is derived from an EMBL/GenBank/DDBJ whole genome shotgun (WGS) entry which is preliminary data.</text>
</comment>
<reference evidence="9" key="1">
    <citation type="submission" date="2022-12" db="EMBL/GenBank/DDBJ databases">
        <authorList>
            <person name="Webb A."/>
        </authorList>
    </citation>
    <scope>NUCLEOTIDE SEQUENCE</scope>
    <source>
        <strain evidence="9">Pd1</strain>
    </source>
</reference>
<evidence type="ECO:0000313" key="9">
    <source>
        <dbReference type="EMBL" id="CAI5726047.1"/>
    </source>
</evidence>
<dbReference type="GO" id="GO:0004660">
    <property type="term" value="F:protein farnesyltransferase activity"/>
    <property type="evidence" value="ECO:0007669"/>
    <property type="project" value="TreeGrafter"/>
</dbReference>
<dbReference type="InterPro" id="IPR008930">
    <property type="entry name" value="Terpenoid_cyclase/PrenylTrfase"/>
</dbReference>
<evidence type="ECO:0000259" key="8">
    <source>
        <dbReference type="Pfam" id="PF00432"/>
    </source>
</evidence>
<dbReference type="PANTHER" id="PTHR11774">
    <property type="entry name" value="GERANYLGERANYL TRANSFERASE TYPE BETA SUBUNIT"/>
    <property type="match status" value="1"/>
</dbReference>
<keyword evidence="4" id="KW-0808">Transferase</keyword>
<gene>
    <name evidence="9" type="ORF">PDE001_LOCUS3486</name>
</gene>
<keyword evidence="5" id="KW-0479">Metal-binding</keyword>
<sequence>MERYRFKNDGLATDTSMSQEECESGCSLFFFPLLELPLHQQLQLQQLSFINTDLEPLLMREKHLWMPVDHGSSTGFFTLWIYWTHLPEEETARVIGTLKPFWNNDHEGGFGGGPKQLGHTATNYASCLTLALLGTSEAWEAVDRQKLYRFFLARKYATSGAFTAHDGGEADVRVTYCVISIASLHTRVVLVVNQRTKLTVDTHSVPLQHSTFSKQLIRFATYLSLLHWLANRQMPFEGGYQGRTNKLVDGCYSFWQGAVPALLAQVVRQRYGDEVPYQCHQENLQRYILLCGQEITGGLRDKPGKPRDHYHSCYCLSGLSVAQHGDGRGEPVVYGDVSNLMKPTHPAYNIGYDKAMKTIEYFKTKGPFQPE</sequence>
<dbReference type="InterPro" id="IPR001330">
    <property type="entry name" value="Prenyltrans"/>
</dbReference>
<dbReference type="Pfam" id="PF00432">
    <property type="entry name" value="Prenyltrans"/>
    <property type="match status" value="2"/>
</dbReference>
<keyword evidence="6" id="KW-0677">Repeat</keyword>
<evidence type="ECO:0000256" key="7">
    <source>
        <dbReference type="ARBA" id="ARBA00022833"/>
    </source>
</evidence>
<evidence type="ECO:0000256" key="4">
    <source>
        <dbReference type="ARBA" id="ARBA00022679"/>
    </source>
</evidence>
<feature type="domain" description="Prenyltransferase alpha-alpha toroid" evidence="8">
    <location>
        <begin position="223"/>
        <end position="350"/>
    </location>
</feature>
<evidence type="ECO:0000256" key="1">
    <source>
        <dbReference type="ARBA" id="ARBA00001947"/>
    </source>
</evidence>
<comment type="cofactor">
    <cofactor evidence="1">
        <name>Zn(2+)</name>
        <dbReference type="ChEBI" id="CHEBI:29105"/>
    </cofactor>
</comment>
<keyword evidence="10" id="KW-1185">Reference proteome</keyword>
<protein>
    <recommendedName>
        <fullName evidence="8">Prenyltransferase alpha-alpha toroid domain-containing protein</fullName>
    </recommendedName>
</protein>
<evidence type="ECO:0000256" key="2">
    <source>
        <dbReference type="ARBA" id="ARBA00010497"/>
    </source>
</evidence>
<dbReference type="EMBL" id="CANTFM010000596">
    <property type="protein sequence ID" value="CAI5726047.1"/>
    <property type="molecule type" value="Genomic_DNA"/>
</dbReference>
<proteinExistence type="inferred from homology"/>
<evidence type="ECO:0000256" key="3">
    <source>
        <dbReference type="ARBA" id="ARBA00022602"/>
    </source>
</evidence>
<name>A0AAV0TQZ1_9STRA</name>
<comment type="similarity">
    <text evidence="2">Belongs to the protein prenyltransferase subunit beta family.</text>
</comment>
<evidence type="ECO:0000256" key="6">
    <source>
        <dbReference type="ARBA" id="ARBA00022737"/>
    </source>
</evidence>
<evidence type="ECO:0000313" key="10">
    <source>
        <dbReference type="Proteomes" id="UP001162029"/>
    </source>
</evidence>
<evidence type="ECO:0000256" key="5">
    <source>
        <dbReference type="ARBA" id="ARBA00022723"/>
    </source>
</evidence>
<dbReference type="InterPro" id="IPR045089">
    <property type="entry name" value="PGGT1B-like"/>
</dbReference>
<dbReference type="SUPFAM" id="SSF48239">
    <property type="entry name" value="Terpenoid cyclases/Protein prenyltransferases"/>
    <property type="match status" value="1"/>
</dbReference>
<dbReference type="PANTHER" id="PTHR11774:SF6">
    <property type="entry name" value="PROTEIN FARNESYLTRANSFERASE SUBUNIT BETA"/>
    <property type="match status" value="1"/>
</dbReference>
<keyword evidence="3" id="KW-0637">Prenyltransferase</keyword>
<dbReference type="AlphaFoldDB" id="A0AAV0TQZ1"/>
<dbReference type="Gene3D" id="1.50.10.20">
    <property type="match status" value="2"/>
</dbReference>